<keyword evidence="15" id="KW-1185">Reference proteome</keyword>
<dbReference type="Proteomes" id="UP001549110">
    <property type="component" value="Unassembled WGS sequence"/>
</dbReference>
<protein>
    <recommendedName>
        <fullName evidence="5">Phosphoserine phosphatase</fullName>
        <ecNumber evidence="4">3.1.3.3</ecNumber>
    </recommendedName>
    <alternativeName>
        <fullName evidence="11">O-phosphoserine phosphohydrolase</fullName>
    </alternativeName>
</protein>
<evidence type="ECO:0000256" key="11">
    <source>
        <dbReference type="ARBA" id="ARBA00031693"/>
    </source>
</evidence>
<evidence type="ECO:0000256" key="5">
    <source>
        <dbReference type="ARBA" id="ARBA00015196"/>
    </source>
</evidence>
<evidence type="ECO:0000256" key="9">
    <source>
        <dbReference type="ARBA" id="ARBA00022842"/>
    </source>
</evidence>
<evidence type="ECO:0000256" key="7">
    <source>
        <dbReference type="ARBA" id="ARBA00022723"/>
    </source>
</evidence>
<dbReference type="CDD" id="cd07500">
    <property type="entry name" value="HAD_PSP"/>
    <property type="match status" value="1"/>
</dbReference>
<keyword evidence="8 14" id="KW-0378">Hydrolase</keyword>
<dbReference type="SUPFAM" id="SSF56784">
    <property type="entry name" value="HAD-like"/>
    <property type="match status" value="1"/>
</dbReference>
<keyword evidence="6" id="KW-0028">Amino-acid biosynthesis</keyword>
<dbReference type="GO" id="GO:0016787">
    <property type="term" value="F:hydrolase activity"/>
    <property type="evidence" value="ECO:0007669"/>
    <property type="project" value="UniProtKB-KW"/>
</dbReference>
<dbReference type="Pfam" id="PF12710">
    <property type="entry name" value="HAD"/>
    <property type="match status" value="1"/>
</dbReference>
<dbReference type="Gene3D" id="3.40.50.1000">
    <property type="entry name" value="HAD superfamily/HAD-like"/>
    <property type="match status" value="1"/>
</dbReference>
<dbReference type="InterPro" id="IPR050582">
    <property type="entry name" value="HAD-like_SerB"/>
</dbReference>
<organism evidence="14 15">
    <name type="scientific">Phenylobacterium koreense</name>
    <dbReference type="NCBI Taxonomy" id="266125"/>
    <lineage>
        <taxon>Bacteria</taxon>
        <taxon>Pseudomonadati</taxon>
        <taxon>Pseudomonadota</taxon>
        <taxon>Alphaproteobacteria</taxon>
        <taxon>Caulobacterales</taxon>
        <taxon>Caulobacteraceae</taxon>
        <taxon>Phenylobacterium</taxon>
    </lineage>
</organism>
<evidence type="ECO:0000256" key="2">
    <source>
        <dbReference type="ARBA" id="ARBA00005135"/>
    </source>
</evidence>
<dbReference type="EMBL" id="JBEPLU010000003">
    <property type="protein sequence ID" value="MET3528366.1"/>
    <property type="molecule type" value="Genomic_DNA"/>
</dbReference>
<dbReference type="SFLD" id="SFLDS00003">
    <property type="entry name" value="Haloacid_Dehalogenase"/>
    <property type="match status" value="1"/>
</dbReference>
<comment type="pathway">
    <text evidence="2">Amino-acid biosynthesis; L-serine biosynthesis; L-serine from 3-phospho-D-glycerate: step 3/3.</text>
</comment>
<evidence type="ECO:0000313" key="14">
    <source>
        <dbReference type="EMBL" id="MET3528366.1"/>
    </source>
</evidence>
<evidence type="ECO:0000256" key="8">
    <source>
        <dbReference type="ARBA" id="ARBA00022801"/>
    </source>
</evidence>
<dbReference type="SFLD" id="SFLDG01137">
    <property type="entry name" value="C1.6.1:_Phosphoserine_Phosphat"/>
    <property type="match status" value="1"/>
</dbReference>
<name>A0ABV2EP74_9CAUL</name>
<comment type="similarity">
    <text evidence="3">Belongs to the HAD-like hydrolase superfamily. SerB family.</text>
</comment>
<dbReference type="SFLD" id="SFLDF00029">
    <property type="entry name" value="phosphoserine_phosphatase"/>
    <property type="match status" value="1"/>
</dbReference>
<reference evidence="14 15" key="1">
    <citation type="submission" date="2024-06" db="EMBL/GenBank/DDBJ databases">
        <title>Genomic Encyclopedia of Type Strains, Phase IV (KMG-IV): sequencing the most valuable type-strain genomes for metagenomic binning, comparative biology and taxonomic classification.</title>
        <authorList>
            <person name="Goeker M."/>
        </authorList>
    </citation>
    <scope>NUCLEOTIDE SEQUENCE [LARGE SCALE GENOMIC DNA]</scope>
    <source>
        <strain evidence="14 15">DSM 17809</strain>
    </source>
</reference>
<comment type="catalytic activity">
    <reaction evidence="13">
        <text>O-phospho-D-serine + H2O = D-serine + phosphate</text>
        <dbReference type="Rhea" id="RHEA:24873"/>
        <dbReference type="ChEBI" id="CHEBI:15377"/>
        <dbReference type="ChEBI" id="CHEBI:35247"/>
        <dbReference type="ChEBI" id="CHEBI:43474"/>
        <dbReference type="ChEBI" id="CHEBI:58680"/>
        <dbReference type="EC" id="3.1.3.3"/>
    </reaction>
</comment>
<evidence type="ECO:0000256" key="4">
    <source>
        <dbReference type="ARBA" id="ARBA00012640"/>
    </source>
</evidence>
<sequence>MQIALTLVGPDSDAAALAVATLTPALAGAHARVKEPRVLGDGALDLLVEADAIGPVRAAAEAALAPWPIDVCAQPWNGRKKRLLVADMDSTIIGCECIDELADFAGVKAQVSLITERAMRGELDFEGALRERVAMLKGLPLSALQQAFDERVRLNPGARTLVRTMAEHGARCVLVSGGFTFFTGKVAAAAGFHADRANILHHDETALAGTVGEPILGREAKLAALRDEAQGQGITLAEALAIGDGANDLGMIEEAGLGVAYRAKPIVAAQADAKVDHADLTALLYFQGYRADEFVTD</sequence>
<keyword evidence="9" id="KW-0460">Magnesium</keyword>
<dbReference type="InterPro" id="IPR036412">
    <property type="entry name" value="HAD-like_sf"/>
</dbReference>
<evidence type="ECO:0000256" key="6">
    <source>
        <dbReference type="ARBA" id="ARBA00022605"/>
    </source>
</evidence>
<gene>
    <name evidence="14" type="ORF">ABID41_003505</name>
</gene>
<dbReference type="InterPro" id="IPR004469">
    <property type="entry name" value="PSP"/>
</dbReference>
<dbReference type="PANTHER" id="PTHR43344:SF2">
    <property type="entry name" value="PHOSPHOSERINE PHOSPHATASE"/>
    <property type="match status" value="1"/>
</dbReference>
<dbReference type="NCBIfam" id="TIGR01488">
    <property type="entry name" value="HAD-SF-IB"/>
    <property type="match status" value="1"/>
</dbReference>
<dbReference type="RefSeq" id="WP_331930074.1">
    <property type="nucleotide sequence ID" value="NZ_JBEPLU010000003.1"/>
</dbReference>
<dbReference type="EC" id="3.1.3.3" evidence="4"/>
<evidence type="ECO:0000256" key="10">
    <source>
        <dbReference type="ARBA" id="ARBA00023299"/>
    </source>
</evidence>
<dbReference type="SFLD" id="SFLDG01136">
    <property type="entry name" value="C1.6:_Phosphoserine_Phosphatas"/>
    <property type="match status" value="1"/>
</dbReference>
<comment type="caution">
    <text evidence="14">The sequence shown here is derived from an EMBL/GenBank/DDBJ whole genome shotgun (WGS) entry which is preliminary data.</text>
</comment>
<dbReference type="PANTHER" id="PTHR43344">
    <property type="entry name" value="PHOSPHOSERINE PHOSPHATASE"/>
    <property type="match status" value="1"/>
</dbReference>
<accession>A0ABV2EP74</accession>
<keyword evidence="7" id="KW-0479">Metal-binding</keyword>
<evidence type="ECO:0000313" key="15">
    <source>
        <dbReference type="Proteomes" id="UP001549110"/>
    </source>
</evidence>
<evidence type="ECO:0000256" key="3">
    <source>
        <dbReference type="ARBA" id="ARBA00009184"/>
    </source>
</evidence>
<evidence type="ECO:0000256" key="1">
    <source>
        <dbReference type="ARBA" id="ARBA00001946"/>
    </source>
</evidence>
<evidence type="ECO:0000256" key="12">
    <source>
        <dbReference type="ARBA" id="ARBA00048138"/>
    </source>
</evidence>
<comment type="catalytic activity">
    <reaction evidence="12">
        <text>O-phospho-L-serine + H2O = L-serine + phosphate</text>
        <dbReference type="Rhea" id="RHEA:21208"/>
        <dbReference type="ChEBI" id="CHEBI:15377"/>
        <dbReference type="ChEBI" id="CHEBI:33384"/>
        <dbReference type="ChEBI" id="CHEBI:43474"/>
        <dbReference type="ChEBI" id="CHEBI:57524"/>
        <dbReference type="EC" id="3.1.3.3"/>
    </reaction>
</comment>
<dbReference type="InterPro" id="IPR023214">
    <property type="entry name" value="HAD_sf"/>
</dbReference>
<proteinExistence type="inferred from homology"/>
<keyword evidence="10" id="KW-0718">Serine biosynthesis</keyword>
<evidence type="ECO:0000256" key="13">
    <source>
        <dbReference type="ARBA" id="ARBA00048523"/>
    </source>
</evidence>
<comment type="cofactor">
    <cofactor evidence="1">
        <name>Mg(2+)</name>
        <dbReference type="ChEBI" id="CHEBI:18420"/>
    </cofactor>
</comment>
<dbReference type="NCBIfam" id="TIGR00338">
    <property type="entry name" value="serB"/>
    <property type="match status" value="1"/>
</dbReference>